<name>A0A9D4MX17_DREPO</name>
<proteinExistence type="predicted"/>
<keyword evidence="2" id="KW-1185">Reference proteome</keyword>
<comment type="caution">
    <text evidence="1">The sequence shown here is derived from an EMBL/GenBank/DDBJ whole genome shotgun (WGS) entry which is preliminary data.</text>
</comment>
<organism evidence="1 2">
    <name type="scientific">Dreissena polymorpha</name>
    <name type="common">Zebra mussel</name>
    <name type="synonym">Mytilus polymorpha</name>
    <dbReference type="NCBI Taxonomy" id="45954"/>
    <lineage>
        <taxon>Eukaryota</taxon>
        <taxon>Metazoa</taxon>
        <taxon>Spiralia</taxon>
        <taxon>Lophotrochozoa</taxon>
        <taxon>Mollusca</taxon>
        <taxon>Bivalvia</taxon>
        <taxon>Autobranchia</taxon>
        <taxon>Heteroconchia</taxon>
        <taxon>Euheterodonta</taxon>
        <taxon>Imparidentia</taxon>
        <taxon>Neoheterodontei</taxon>
        <taxon>Myida</taxon>
        <taxon>Dreissenoidea</taxon>
        <taxon>Dreissenidae</taxon>
        <taxon>Dreissena</taxon>
    </lineage>
</organism>
<reference evidence="1" key="2">
    <citation type="submission" date="2020-11" db="EMBL/GenBank/DDBJ databases">
        <authorList>
            <person name="McCartney M.A."/>
            <person name="Auch B."/>
            <person name="Kono T."/>
            <person name="Mallez S."/>
            <person name="Becker A."/>
            <person name="Gohl D.M."/>
            <person name="Silverstein K.A.T."/>
            <person name="Koren S."/>
            <person name="Bechman K.B."/>
            <person name="Herman A."/>
            <person name="Abrahante J.E."/>
            <person name="Garbe J."/>
        </authorList>
    </citation>
    <scope>NUCLEOTIDE SEQUENCE</scope>
    <source>
        <strain evidence="1">Duluth1</strain>
        <tissue evidence="1">Whole animal</tissue>
    </source>
</reference>
<accession>A0A9D4MX17</accession>
<reference evidence="1" key="1">
    <citation type="journal article" date="2019" name="bioRxiv">
        <title>The Genome of the Zebra Mussel, Dreissena polymorpha: A Resource for Invasive Species Research.</title>
        <authorList>
            <person name="McCartney M.A."/>
            <person name="Auch B."/>
            <person name="Kono T."/>
            <person name="Mallez S."/>
            <person name="Zhang Y."/>
            <person name="Obille A."/>
            <person name="Becker A."/>
            <person name="Abrahante J.E."/>
            <person name="Garbe J."/>
            <person name="Badalamenti J.P."/>
            <person name="Herman A."/>
            <person name="Mangelson H."/>
            <person name="Liachko I."/>
            <person name="Sullivan S."/>
            <person name="Sone E.D."/>
            <person name="Koren S."/>
            <person name="Silverstein K.A.T."/>
            <person name="Beckman K.B."/>
            <person name="Gohl D.M."/>
        </authorList>
    </citation>
    <scope>NUCLEOTIDE SEQUENCE</scope>
    <source>
        <strain evidence="1">Duluth1</strain>
        <tissue evidence="1">Whole animal</tissue>
    </source>
</reference>
<sequence length="81" mass="9385">MDVFTYFDRLRHSNKIDTVKWDSEYARVFVVCVFIVEDYALELNGAAWTKIDDITVQVTFKLLDFPSKQSSKLVDISTMIG</sequence>
<dbReference type="EMBL" id="JAIWYP010000001">
    <property type="protein sequence ID" value="KAH3883496.1"/>
    <property type="molecule type" value="Genomic_DNA"/>
</dbReference>
<dbReference type="Proteomes" id="UP000828390">
    <property type="component" value="Unassembled WGS sequence"/>
</dbReference>
<feature type="non-terminal residue" evidence="1">
    <location>
        <position position="1"/>
    </location>
</feature>
<dbReference type="AlphaFoldDB" id="A0A9D4MX17"/>
<evidence type="ECO:0000313" key="2">
    <source>
        <dbReference type="Proteomes" id="UP000828390"/>
    </source>
</evidence>
<protein>
    <submittedName>
        <fullName evidence="1">Uncharacterized protein</fullName>
    </submittedName>
</protein>
<gene>
    <name evidence="1" type="ORF">DPMN_007453</name>
</gene>
<evidence type="ECO:0000313" key="1">
    <source>
        <dbReference type="EMBL" id="KAH3883496.1"/>
    </source>
</evidence>